<dbReference type="AlphaFoldDB" id="A0A8B6CXW0"/>
<sequence>MFNKEVLTLTGKRVVRIKITQIDEDSTLNIWHENMPSLLSIEVKTGTCPKLISDINHLNFKVDGTLCKTKPTLKIMEIAPFEINESHIQALIAPTPIDLGDVGKIASLAQDELVAISGSLVKTAPKTTTDKTTLQIATMTDEKRVTGQNFKVKFWAGNQEDVVTAMERFTTYSLSSMVVELWQGAVQFNATLDTSIKKLQEDLKIDAANIEGVDFAEKLVLTSVGEYPVDDDVLDILYPEQAFQERRASLVIKKRENC</sequence>
<keyword evidence="2" id="KW-1185">Reference proteome</keyword>
<dbReference type="EMBL" id="UYJE01002421">
    <property type="protein sequence ID" value="VDI10635.1"/>
    <property type="molecule type" value="Genomic_DNA"/>
</dbReference>
<proteinExistence type="predicted"/>
<gene>
    <name evidence="1" type="ORF">MGAL_10B004032</name>
</gene>
<reference evidence="1" key="1">
    <citation type="submission" date="2018-11" db="EMBL/GenBank/DDBJ databases">
        <authorList>
            <person name="Alioto T."/>
            <person name="Alioto T."/>
        </authorList>
    </citation>
    <scope>NUCLEOTIDE SEQUENCE</scope>
</reference>
<dbReference type="Proteomes" id="UP000596742">
    <property type="component" value="Unassembled WGS sequence"/>
</dbReference>
<accession>A0A8B6CXW0</accession>
<organism evidence="1 2">
    <name type="scientific">Mytilus galloprovincialis</name>
    <name type="common">Mediterranean mussel</name>
    <dbReference type="NCBI Taxonomy" id="29158"/>
    <lineage>
        <taxon>Eukaryota</taxon>
        <taxon>Metazoa</taxon>
        <taxon>Spiralia</taxon>
        <taxon>Lophotrochozoa</taxon>
        <taxon>Mollusca</taxon>
        <taxon>Bivalvia</taxon>
        <taxon>Autobranchia</taxon>
        <taxon>Pteriomorphia</taxon>
        <taxon>Mytilida</taxon>
        <taxon>Mytiloidea</taxon>
        <taxon>Mytilidae</taxon>
        <taxon>Mytilinae</taxon>
        <taxon>Mytilus</taxon>
    </lineage>
</organism>
<evidence type="ECO:0000313" key="1">
    <source>
        <dbReference type="EMBL" id="VDI10635.1"/>
    </source>
</evidence>
<protein>
    <submittedName>
        <fullName evidence="1">Uncharacterized protein</fullName>
    </submittedName>
</protein>
<name>A0A8B6CXW0_MYTGA</name>
<comment type="caution">
    <text evidence="1">The sequence shown here is derived from an EMBL/GenBank/DDBJ whole genome shotgun (WGS) entry which is preliminary data.</text>
</comment>
<dbReference type="OrthoDB" id="6214255at2759"/>
<evidence type="ECO:0000313" key="2">
    <source>
        <dbReference type="Proteomes" id="UP000596742"/>
    </source>
</evidence>